<proteinExistence type="predicted"/>
<organism evidence="2 3">
    <name type="scientific">Apiospora rasikravindrae</name>
    <dbReference type="NCBI Taxonomy" id="990691"/>
    <lineage>
        <taxon>Eukaryota</taxon>
        <taxon>Fungi</taxon>
        <taxon>Dikarya</taxon>
        <taxon>Ascomycota</taxon>
        <taxon>Pezizomycotina</taxon>
        <taxon>Sordariomycetes</taxon>
        <taxon>Xylariomycetidae</taxon>
        <taxon>Amphisphaeriales</taxon>
        <taxon>Apiosporaceae</taxon>
        <taxon>Apiospora</taxon>
    </lineage>
</organism>
<gene>
    <name evidence="2" type="ORF">PG993_004537</name>
</gene>
<feature type="compositionally biased region" description="Low complexity" evidence="1">
    <location>
        <begin position="189"/>
        <end position="202"/>
    </location>
</feature>
<dbReference type="Proteomes" id="UP001444661">
    <property type="component" value="Unassembled WGS sequence"/>
</dbReference>
<evidence type="ECO:0000313" key="2">
    <source>
        <dbReference type="EMBL" id="KAK8044513.1"/>
    </source>
</evidence>
<dbReference type="EMBL" id="JAQQWK010000003">
    <property type="protein sequence ID" value="KAK8044513.1"/>
    <property type="molecule type" value="Genomic_DNA"/>
</dbReference>
<comment type="caution">
    <text evidence="2">The sequence shown here is derived from an EMBL/GenBank/DDBJ whole genome shotgun (WGS) entry which is preliminary data.</text>
</comment>
<accession>A0ABR1TD45</accession>
<reference evidence="2 3" key="1">
    <citation type="submission" date="2023-01" db="EMBL/GenBank/DDBJ databases">
        <title>Analysis of 21 Apiospora genomes using comparative genomics revels a genus with tremendous synthesis potential of carbohydrate active enzymes and secondary metabolites.</title>
        <authorList>
            <person name="Sorensen T."/>
        </authorList>
    </citation>
    <scope>NUCLEOTIDE SEQUENCE [LARGE SCALE GENOMIC DNA]</scope>
    <source>
        <strain evidence="2 3">CBS 33761</strain>
    </source>
</reference>
<sequence length="288" mass="30914">MTPPINPFDALHLPPQEVPASVVAIRTCAWLAVQYIQLHQGDGETRLPYSVAEVWEAQDLLLDDDGNVDNDKWHRALEQFSAFGRVLAGFRTPAYYWALSWDPSDGIVKDEPVILVLMPTFPFRRIIVNDELTSWYPIVNQDLFNLVSLRIKVRNESHPENQPAMLPPPPPGPVDNAMVANPIPGGDPSGPAAQPRPQPASSMEPGSSFDRPIDLSDDDEEPEAAPPLFASRSQDQPAIPAAALAPVNPVAPAAPGPAPGGAPAPLRRSARIAAMTRAAAFGGRASGS</sequence>
<feature type="compositionally biased region" description="Low complexity" evidence="1">
    <location>
        <begin position="237"/>
        <end position="251"/>
    </location>
</feature>
<name>A0ABR1TD45_9PEZI</name>
<feature type="compositionally biased region" description="Pro residues" evidence="1">
    <location>
        <begin position="252"/>
        <end position="262"/>
    </location>
</feature>
<evidence type="ECO:0000313" key="3">
    <source>
        <dbReference type="Proteomes" id="UP001444661"/>
    </source>
</evidence>
<protein>
    <submittedName>
        <fullName evidence="2">Uncharacterized protein</fullName>
    </submittedName>
</protein>
<feature type="region of interest" description="Disordered" evidence="1">
    <location>
        <begin position="158"/>
        <end position="269"/>
    </location>
</feature>
<evidence type="ECO:0000256" key="1">
    <source>
        <dbReference type="SAM" id="MobiDB-lite"/>
    </source>
</evidence>
<keyword evidence="3" id="KW-1185">Reference proteome</keyword>